<sequence length="203" mass="20937">MRMPHARSPHWADGTQCTTTTGRGLGFGQSCEEVVAENCLREGLGDAADAPADGGVGAPQRRSASLAHLISATPAHLSALATGGPQPDKLPGGRACCPTASCLRQLKGQVSNPGWQLEREGSSSSSGSVPWNGGVGRFHPAKKTGEGNFAGPSTRHGMSLEKRHTSATPAGGRMQGCSHTLVSSRQFSPGGLQWCVVWGTQGI</sequence>
<protein>
    <submittedName>
        <fullName evidence="2">Uncharacterized protein</fullName>
    </submittedName>
</protein>
<dbReference type="Proteomes" id="UP001174936">
    <property type="component" value="Unassembled WGS sequence"/>
</dbReference>
<keyword evidence="3" id="KW-1185">Reference proteome</keyword>
<proteinExistence type="predicted"/>
<gene>
    <name evidence="2" type="ORF">B0T16DRAFT_133913</name>
</gene>
<dbReference type="AlphaFoldDB" id="A0AA39YC51"/>
<name>A0AA39YC51_9PEZI</name>
<evidence type="ECO:0000313" key="2">
    <source>
        <dbReference type="EMBL" id="KAK0649584.1"/>
    </source>
</evidence>
<dbReference type="EMBL" id="JAULSV010000003">
    <property type="protein sequence ID" value="KAK0649584.1"/>
    <property type="molecule type" value="Genomic_DNA"/>
</dbReference>
<feature type="region of interest" description="Disordered" evidence="1">
    <location>
        <begin position="113"/>
        <end position="174"/>
    </location>
</feature>
<comment type="caution">
    <text evidence="2">The sequence shown here is derived from an EMBL/GenBank/DDBJ whole genome shotgun (WGS) entry which is preliminary data.</text>
</comment>
<organism evidence="2 3">
    <name type="scientific">Cercophora newfieldiana</name>
    <dbReference type="NCBI Taxonomy" id="92897"/>
    <lineage>
        <taxon>Eukaryota</taxon>
        <taxon>Fungi</taxon>
        <taxon>Dikarya</taxon>
        <taxon>Ascomycota</taxon>
        <taxon>Pezizomycotina</taxon>
        <taxon>Sordariomycetes</taxon>
        <taxon>Sordariomycetidae</taxon>
        <taxon>Sordariales</taxon>
        <taxon>Lasiosphaeriaceae</taxon>
        <taxon>Cercophora</taxon>
    </lineage>
</organism>
<accession>A0AA39YC51</accession>
<evidence type="ECO:0000313" key="3">
    <source>
        <dbReference type="Proteomes" id="UP001174936"/>
    </source>
</evidence>
<reference evidence="2" key="1">
    <citation type="submission" date="2023-06" db="EMBL/GenBank/DDBJ databases">
        <title>Genome-scale phylogeny and comparative genomics of the fungal order Sordariales.</title>
        <authorList>
            <consortium name="Lawrence Berkeley National Laboratory"/>
            <person name="Hensen N."/>
            <person name="Bonometti L."/>
            <person name="Westerberg I."/>
            <person name="Brannstrom I.O."/>
            <person name="Guillou S."/>
            <person name="Cros-Aarteil S."/>
            <person name="Calhoun S."/>
            <person name="Haridas S."/>
            <person name="Kuo A."/>
            <person name="Mondo S."/>
            <person name="Pangilinan J."/>
            <person name="Riley R."/>
            <person name="Labutti K."/>
            <person name="Andreopoulos B."/>
            <person name="Lipzen A."/>
            <person name="Chen C."/>
            <person name="Yanf M."/>
            <person name="Daum C."/>
            <person name="Ng V."/>
            <person name="Clum A."/>
            <person name="Steindorff A."/>
            <person name="Ohm R."/>
            <person name="Martin F."/>
            <person name="Silar P."/>
            <person name="Natvig D."/>
            <person name="Lalanne C."/>
            <person name="Gautier V."/>
            <person name="Ament-Velasquez S.L."/>
            <person name="Kruys A."/>
            <person name="Hutchinson M.I."/>
            <person name="Powell A.J."/>
            <person name="Barry K."/>
            <person name="Miller A.N."/>
            <person name="Grigoriev I.V."/>
            <person name="Debuchy R."/>
            <person name="Gladieux P."/>
            <person name="Thoren M.H."/>
            <person name="Johannesson H."/>
        </authorList>
    </citation>
    <scope>NUCLEOTIDE SEQUENCE</scope>
    <source>
        <strain evidence="2">SMH2532-1</strain>
    </source>
</reference>
<evidence type="ECO:0000256" key="1">
    <source>
        <dbReference type="SAM" id="MobiDB-lite"/>
    </source>
</evidence>